<keyword evidence="3 7" id="KW-0863">Zinc-finger</keyword>
<dbReference type="PANTHER" id="PTHR32166:SF119">
    <property type="entry name" value="TRANSPOSON SUPERFAMILY, PUTATIVE-RELATED"/>
    <property type="match status" value="1"/>
</dbReference>
<keyword evidence="6" id="KW-0539">Nucleus</keyword>
<keyword evidence="2" id="KW-0479">Metal-binding</keyword>
<dbReference type="Proteomes" id="UP000593561">
    <property type="component" value="Unassembled WGS sequence"/>
</dbReference>
<comment type="caution">
    <text evidence="10">The sequence shown here is derived from an EMBL/GenBank/DDBJ whole genome shotgun (WGS) entry which is preliminary data.</text>
</comment>
<feature type="domain" description="BED-type" evidence="9">
    <location>
        <begin position="13"/>
        <end position="71"/>
    </location>
</feature>
<evidence type="ECO:0000256" key="2">
    <source>
        <dbReference type="ARBA" id="ARBA00022723"/>
    </source>
</evidence>
<name>A0A7J8QSU3_GOSDV</name>
<evidence type="ECO:0000256" key="8">
    <source>
        <dbReference type="SAM" id="MobiDB-lite"/>
    </source>
</evidence>
<dbReference type="PANTHER" id="PTHR32166">
    <property type="entry name" value="OSJNBA0013A04.12 PROTEIN"/>
    <property type="match status" value="1"/>
</dbReference>
<sequence>MELNLVPISITRQKQDPAWNHCEVFKNGERLQIKCMYCGKLFKGGGIHRFKEHLAGRKGQGPICEQVPQGVRSVMQESLNGILVKQDKKQKLIPKLLACGSSSRNPNIGGEAENLGSHDDMNFGIKPISVLNTLEGDSNVVSKVGRGRKRGRGRDRNLIESNYPCVKTDLALVPNGGENPTHMAIGRFLYDIGVNLDAVNSVCFQPMIDAIASGGSGVVPPSCHDLRGWILKNVIEEVKDDIDRNKAMWGKTGCSIIVEQCRTKNGRVLLSFLVYCPQATVFMKSVDASHAVYSADYLFELLKQVIEEVGSEKVVQVITNCEEPYLFTGKRLMESFPSLYWAPCLAHCVDLMLQDFSNLEWINETIEQAKSLTRFIYNQSSVLNMMRKFTSGNDVVEPALTCFATNFSTLKRMADLKLNLQAMVNSQDWLECPYAKKPGGQAMSDIVNNRSFWNSCMLIARITYPLLRVLEIVGSKKRSAMGYVYAGIYRAKETIKKELVKQDDYMVYWNIIDNRWEQQRHLPLYAAGFFLNPKLFYNTEEHIHNDILSSVFDSIERLVPDTNIQDQVVREINLYKSATGDLGRPMAVRARDNLLPGKYPCIDRNCHIAISCLFRTLGVKVPWRPPDTYLSYNGDLIALSVIFIILLGEWWSIYGGGCPNLQRLAIRILSQTCSSIGYKPSKISIEEIHNTRNFLERQRLSDLVFVQYNLYLRQMVLQKQEKDSLDPLAFNNKDILEDWIADNEVSPDNLDSSDWKSLDPPVGNRTTLTPPGDEAEDFLSTRFTDLDIFNGLKGVKEEI</sequence>
<accession>A0A7J8QSU3</accession>
<evidence type="ECO:0000313" key="11">
    <source>
        <dbReference type="Proteomes" id="UP000593561"/>
    </source>
</evidence>
<comment type="subcellular location">
    <subcellularLocation>
        <location evidence="1">Nucleus</location>
    </subcellularLocation>
</comment>
<proteinExistence type="predicted"/>
<gene>
    <name evidence="10" type="ORF">Godav_017291</name>
</gene>
<dbReference type="InterPro" id="IPR012337">
    <property type="entry name" value="RNaseH-like_sf"/>
</dbReference>
<dbReference type="GO" id="GO:0046983">
    <property type="term" value="F:protein dimerization activity"/>
    <property type="evidence" value="ECO:0007669"/>
    <property type="project" value="InterPro"/>
</dbReference>
<evidence type="ECO:0000256" key="6">
    <source>
        <dbReference type="ARBA" id="ARBA00023242"/>
    </source>
</evidence>
<keyword evidence="4" id="KW-0862">Zinc</keyword>
<dbReference type="AlphaFoldDB" id="A0A7J8QSU3"/>
<evidence type="ECO:0000313" key="10">
    <source>
        <dbReference type="EMBL" id="MBA0604641.1"/>
    </source>
</evidence>
<dbReference type="Pfam" id="PF05699">
    <property type="entry name" value="Dimer_Tnp_hAT"/>
    <property type="match status" value="1"/>
</dbReference>
<dbReference type="EMBL" id="JABFAC010000001">
    <property type="protein sequence ID" value="MBA0604641.1"/>
    <property type="molecule type" value="Genomic_DNA"/>
</dbReference>
<keyword evidence="11" id="KW-1185">Reference proteome</keyword>
<evidence type="ECO:0000259" key="9">
    <source>
        <dbReference type="PROSITE" id="PS50808"/>
    </source>
</evidence>
<dbReference type="InterPro" id="IPR008906">
    <property type="entry name" value="HATC_C_dom"/>
</dbReference>
<dbReference type="PROSITE" id="PS50808">
    <property type="entry name" value="ZF_BED"/>
    <property type="match status" value="1"/>
</dbReference>
<keyword evidence="5" id="KW-0238">DNA-binding</keyword>
<reference evidence="10 11" key="1">
    <citation type="journal article" date="2019" name="Genome Biol. Evol.">
        <title>Insights into the evolution of the New World diploid cottons (Gossypium, subgenus Houzingenia) based on genome sequencing.</title>
        <authorList>
            <person name="Grover C.E."/>
            <person name="Arick M.A. 2nd"/>
            <person name="Thrash A."/>
            <person name="Conover J.L."/>
            <person name="Sanders W.S."/>
            <person name="Peterson D.G."/>
            <person name="Frelichowski J.E."/>
            <person name="Scheffler J.A."/>
            <person name="Scheffler B.E."/>
            <person name="Wendel J.F."/>
        </authorList>
    </citation>
    <scope>NUCLEOTIDE SEQUENCE [LARGE SCALE GENOMIC DNA]</scope>
    <source>
        <strain evidence="10">27</strain>
        <tissue evidence="10">Leaf</tissue>
    </source>
</reference>
<evidence type="ECO:0000256" key="5">
    <source>
        <dbReference type="ARBA" id="ARBA00023125"/>
    </source>
</evidence>
<dbReference type="GO" id="GO:0003677">
    <property type="term" value="F:DNA binding"/>
    <property type="evidence" value="ECO:0007669"/>
    <property type="project" value="UniProtKB-KW"/>
</dbReference>
<feature type="region of interest" description="Disordered" evidence="8">
    <location>
        <begin position="747"/>
        <end position="773"/>
    </location>
</feature>
<dbReference type="GO" id="GO:0008270">
    <property type="term" value="F:zinc ion binding"/>
    <property type="evidence" value="ECO:0007669"/>
    <property type="project" value="UniProtKB-KW"/>
</dbReference>
<evidence type="ECO:0000256" key="7">
    <source>
        <dbReference type="PROSITE-ProRule" id="PRU00027"/>
    </source>
</evidence>
<dbReference type="Pfam" id="PF04937">
    <property type="entry name" value="DUF659"/>
    <property type="match status" value="1"/>
</dbReference>
<dbReference type="Pfam" id="PF02892">
    <property type="entry name" value="zf-BED"/>
    <property type="match status" value="1"/>
</dbReference>
<evidence type="ECO:0000256" key="4">
    <source>
        <dbReference type="ARBA" id="ARBA00022833"/>
    </source>
</evidence>
<dbReference type="GO" id="GO:0005634">
    <property type="term" value="C:nucleus"/>
    <property type="evidence" value="ECO:0007669"/>
    <property type="project" value="UniProtKB-SubCell"/>
</dbReference>
<evidence type="ECO:0000256" key="3">
    <source>
        <dbReference type="ARBA" id="ARBA00022771"/>
    </source>
</evidence>
<protein>
    <recommendedName>
        <fullName evidence="9">BED-type domain-containing protein</fullName>
    </recommendedName>
</protein>
<evidence type="ECO:0000256" key="1">
    <source>
        <dbReference type="ARBA" id="ARBA00004123"/>
    </source>
</evidence>
<organism evidence="10 11">
    <name type="scientific">Gossypium davidsonii</name>
    <name type="common">Davidson's cotton</name>
    <name type="synonym">Gossypium klotzschianum subsp. davidsonii</name>
    <dbReference type="NCBI Taxonomy" id="34287"/>
    <lineage>
        <taxon>Eukaryota</taxon>
        <taxon>Viridiplantae</taxon>
        <taxon>Streptophyta</taxon>
        <taxon>Embryophyta</taxon>
        <taxon>Tracheophyta</taxon>
        <taxon>Spermatophyta</taxon>
        <taxon>Magnoliopsida</taxon>
        <taxon>eudicotyledons</taxon>
        <taxon>Gunneridae</taxon>
        <taxon>Pentapetalae</taxon>
        <taxon>rosids</taxon>
        <taxon>malvids</taxon>
        <taxon>Malvales</taxon>
        <taxon>Malvaceae</taxon>
        <taxon>Malvoideae</taxon>
        <taxon>Gossypium</taxon>
    </lineage>
</organism>
<dbReference type="InterPro" id="IPR007021">
    <property type="entry name" value="DUF659"/>
</dbReference>
<dbReference type="SUPFAM" id="SSF53098">
    <property type="entry name" value="Ribonuclease H-like"/>
    <property type="match status" value="1"/>
</dbReference>
<dbReference type="InterPro" id="IPR003656">
    <property type="entry name" value="Znf_BED"/>
</dbReference>